<gene>
    <name evidence="2" type="ORF">PY092_12520</name>
</gene>
<keyword evidence="3" id="KW-1185">Reference proteome</keyword>
<comment type="caution">
    <text evidence="2">The sequence shown here is derived from an EMBL/GenBank/DDBJ whole genome shotgun (WGS) entry which is preliminary data.</text>
</comment>
<evidence type="ECO:0000313" key="2">
    <source>
        <dbReference type="EMBL" id="MDF0716978.1"/>
    </source>
</evidence>
<dbReference type="Pfam" id="PF05368">
    <property type="entry name" value="NmrA"/>
    <property type="match status" value="1"/>
</dbReference>
<dbReference type="InterPro" id="IPR036291">
    <property type="entry name" value="NAD(P)-bd_dom_sf"/>
</dbReference>
<dbReference type="Gene3D" id="3.40.50.720">
    <property type="entry name" value="NAD(P)-binding Rossmann-like Domain"/>
    <property type="match status" value="1"/>
</dbReference>
<evidence type="ECO:0000313" key="3">
    <source>
        <dbReference type="Proteomes" id="UP001221366"/>
    </source>
</evidence>
<dbReference type="PANTHER" id="PTHR43162:SF1">
    <property type="entry name" value="PRESTALK A DIFFERENTIATION PROTEIN A"/>
    <property type="match status" value="1"/>
</dbReference>
<dbReference type="Gene3D" id="3.90.25.10">
    <property type="entry name" value="UDP-galactose 4-epimerase, domain 1"/>
    <property type="match status" value="1"/>
</dbReference>
<dbReference type="Proteomes" id="UP001221366">
    <property type="component" value="Unassembled WGS sequence"/>
</dbReference>
<name>A0ABT5Y0K6_9FLAO</name>
<reference evidence="2 3" key="1">
    <citation type="submission" date="2023-03" db="EMBL/GenBank/DDBJ databases">
        <title>Muricauda XX sp. nov. and Muricauda XXX sp. nov., two novel species isolated from Okinawa Trough.</title>
        <authorList>
            <person name="Cao W."/>
            <person name="Deng X."/>
        </authorList>
    </citation>
    <scope>NUCLEOTIDE SEQUENCE [LARGE SCALE GENOMIC DNA]</scope>
    <source>
        <strain evidence="2 3">334s03</strain>
    </source>
</reference>
<dbReference type="RefSeq" id="WP_275616148.1">
    <property type="nucleotide sequence ID" value="NZ_JARFVB010000007.1"/>
</dbReference>
<dbReference type="EMBL" id="JARFVB010000007">
    <property type="protein sequence ID" value="MDF0716978.1"/>
    <property type="molecule type" value="Genomic_DNA"/>
</dbReference>
<sequence>MKITITGSLGHIGKPLTKKLIDQGHEVTVVSSNPSRGASIQKMGAVPSIGNLEDSSFLTDSFMGADAIFTMVPPNNYFDQGLDLIAYYAGLGKNYAIAISKANIKRVVNLSTIGGHLEKGNGILKGAYYVEQTLNTLPTEVAITHIRPTSFYYNLFGYMETIKSEGKIFANHGSKPIPWVSPLDIAQSVAEELTHINADTRVRYVVSEELTGAETAQILGQALGIPDLSWQIVSDDMVSDHLKSIGMNPNIAEGLTEMYAALQTGLLTEHYQKNKPEPGKVKLTDFAQEFVQVYRNNH</sequence>
<proteinExistence type="predicted"/>
<organism evidence="2 3">
    <name type="scientific">Flagellimonas yonaguniensis</name>
    <dbReference type="NCBI Taxonomy" id="3031325"/>
    <lineage>
        <taxon>Bacteria</taxon>
        <taxon>Pseudomonadati</taxon>
        <taxon>Bacteroidota</taxon>
        <taxon>Flavobacteriia</taxon>
        <taxon>Flavobacteriales</taxon>
        <taxon>Flavobacteriaceae</taxon>
        <taxon>Flagellimonas</taxon>
    </lineage>
</organism>
<dbReference type="PANTHER" id="PTHR43162">
    <property type="match status" value="1"/>
</dbReference>
<protein>
    <submittedName>
        <fullName evidence="2">NAD(P)H-binding protein</fullName>
    </submittedName>
</protein>
<feature type="domain" description="NmrA-like" evidence="1">
    <location>
        <begin position="2"/>
        <end position="261"/>
    </location>
</feature>
<dbReference type="InterPro" id="IPR008030">
    <property type="entry name" value="NmrA-like"/>
</dbReference>
<evidence type="ECO:0000259" key="1">
    <source>
        <dbReference type="Pfam" id="PF05368"/>
    </source>
</evidence>
<dbReference type="InterPro" id="IPR051604">
    <property type="entry name" value="Ergot_Alk_Oxidoreductase"/>
</dbReference>
<dbReference type="SUPFAM" id="SSF51735">
    <property type="entry name" value="NAD(P)-binding Rossmann-fold domains"/>
    <property type="match status" value="1"/>
</dbReference>
<accession>A0ABT5Y0K6</accession>